<dbReference type="InterPro" id="IPR031314">
    <property type="entry name" value="DNK_dom"/>
</dbReference>
<dbReference type="PANTHER" id="PTHR10513">
    <property type="entry name" value="DEOXYNUCLEOSIDE KINASE"/>
    <property type="match status" value="1"/>
</dbReference>
<feature type="domain" description="Deoxynucleoside kinase" evidence="1">
    <location>
        <begin position="88"/>
        <end position="296"/>
    </location>
</feature>
<name>A0A1D1VAW9_RAMVA</name>
<dbReference type="AlphaFoldDB" id="A0A1D1VAW9"/>
<organism evidence="2 3">
    <name type="scientific">Ramazzottius varieornatus</name>
    <name type="common">Water bear</name>
    <name type="synonym">Tardigrade</name>
    <dbReference type="NCBI Taxonomy" id="947166"/>
    <lineage>
        <taxon>Eukaryota</taxon>
        <taxon>Metazoa</taxon>
        <taxon>Ecdysozoa</taxon>
        <taxon>Tardigrada</taxon>
        <taxon>Eutardigrada</taxon>
        <taxon>Parachela</taxon>
        <taxon>Hypsibioidea</taxon>
        <taxon>Ramazzottiidae</taxon>
        <taxon>Ramazzottius</taxon>
    </lineage>
</organism>
<comment type="caution">
    <text evidence="2">The sequence shown here is derived from an EMBL/GenBank/DDBJ whole genome shotgun (WGS) entry which is preliminary data.</text>
</comment>
<dbReference type="GO" id="GO:0006120">
    <property type="term" value="P:mitochondrial electron transport, NADH to ubiquinone"/>
    <property type="evidence" value="ECO:0007669"/>
    <property type="project" value="TreeGrafter"/>
</dbReference>
<protein>
    <recommendedName>
        <fullName evidence="1">Deoxynucleoside kinase domain-containing protein</fullName>
    </recommendedName>
</protein>
<dbReference type="EMBL" id="BDGG01000005">
    <property type="protein sequence ID" value="GAU98784.1"/>
    <property type="molecule type" value="Genomic_DNA"/>
</dbReference>
<dbReference type="PANTHER" id="PTHR10513:SF15">
    <property type="entry name" value="NADH DEHYDROGENASE [UBIQUINONE] 1 ALPHA SUBCOMPLEX SUBUNIT 10, MITOCHONDRIAL"/>
    <property type="match status" value="1"/>
</dbReference>
<reference evidence="2 3" key="1">
    <citation type="journal article" date="2016" name="Nat. Commun.">
        <title>Extremotolerant tardigrade genome and improved radiotolerance of human cultured cells by tardigrade-unique protein.</title>
        <authorList>
            <person name="Hashimoto T."/>
            <person name="Horikawa D.D."/>
            <person name="Saito Y."/>
            <person name="Kuwahara H."/>
            <person name="Kozuka-Hata H."/>
            <person name="Shin-I T."/>
            <person name="Minakuchi Y."/>
            <person name="Ohishi K."/>
            <person name="Motoyama A."/>
            <person name="Aizu T."/>
            <person name="Enomoto A."/>
            <person name="Kondo K."/>
            <person name="Tanaka S."/>
            <person name="Hara Y."/>
            <person name="Koshikawa S."/>
            <person name="Sagara H."/>
            <person name="Miura T."/>
            <person name="Yokobori S."/>
            <person name="Miyagawa K."/>
            <person name="Suzuki Y."/>
            <person name="Kubo T."/>
            <person name="Oyama M."/>
            <person name="Kohara Y."/>
            <person name="Fujiyama A."/>
            <person name="Arakawa K."/>
            <person name="Katayama T."/>
            <person name="Toyoda A."/>
            <person name="Kunieda T."/>
        </authorList>
    </citation>
    <scope>NUCLEOTIDE SEQUENCE [LARGE SCALE GENOMIC DNA]</scope>
    <source>
        <strain evidence="2 3">YOKOZUNA-1</strain>
    </source>
</reference>
<dbReference type="SUPFAM" id="SSF52540">
    <property type="entry name" value="P-loop containing nucleoside triphosphate hydrolases"/>
    <property type="match status" value="1"/>
</dbReference>
<keyword evidence="3" id="KW-1185">Reference proteome</keyword>
<dbReference type="InterPro" id="IPR050566">
    <property type="entry name" value="Deoxyribonucleoside_kinase"/>
</dbReference>
<evidence type="ECO:0000313" key="2">
    <source>
        <dbReference type="EMBL" id="GAU98784.1"/>
    </source>
</evidence>
<dbReference type="OrthoDB" id="17400at2759"/>
<proteinExistence type="predicted"/>
<dbReference type="Proteomes" id="UP000186922">
    <property type="component" value="Unassembled WGS sequence"/>
</dbReference>
<accession>A0A1D1VAW9</accession>
<dbReference type="Gene3D" id="3.40.50.300">
    <property type="entry name" value="P-loop containing nucleotide triphosphate hydrolases"/>
    <property type="match status" value="1"/>
</dbReference>
<evidence type="ECO:0000259" key="1">
    <source>
        <dbReference type="Pfam" id="PF01712"/>
    </source>
</evidence>
<dbReference type="STRING" id="947166.A0A1D1VAW9"/>
<dbReference type="Pfam" id="PF01712">
    <property type="entry name" value="dNK"/>
    <property type="match status" value="1"/>
</dbReference>
<dbReference type="GO" id="GO:0005739">
    <property type="term" value="C:mitochondrion"/>
    <property type="evidence" value="ECO:0007669"/>
    <property type="project" value="GOC"/>
</dbReference>
<gene>
    <name evidence="2" type="primary">RvY_09882-1</name>
    <name evidence="2" type="synonym">RvY_09882.1</name>
    <name evidence="2" type="ORF">RvY_09882</name>
</gene>
<evidence type="ECO:0000313" key="3">
    <source>
        <dbReference type="Proteomes" id="UP000186922"/>
    </source>
</evidence>
<sequence>MASALHTSCTPSKLISKCRLLAQAPAGVVCVPSRGMKLKEYKEVAKDIRGVPYNKDPWPYETKKYRWYHSFFNIDKTVHRLDENSKVIVVEGNIGVGKTTLAKNLAELLGMKYLPEPGFPDYYDWLVGLDPRKYADRLGPTTQHFEVEEFYRNPHHMLVARFQITKYIARYYQYCNALLHLFSTGQGIIMERSAYSDFIFVEAMVEKGYMGRPARQFYYEIKSNTIQDLMRPHCIIYLDATVDTCLERIKKRGLEHEVNSEVLTPEYLQMIESGYKDKLLKQLEPFTEIIVYDWTKPADAEVVAEDLEKVPFDKVRYYYEPMFRDWRETYQDSDWDELRYKYSSWKKWARTHSDVTETYGADEVWQTSADNGKLRAVLDEIEREGSPYYTKPGSSFMEHLRTAFLPRKDAASDTKVIERRAAEDTIRTPGIKV</sequence>
<dbReference type="InterPro" id="IPR027417">
    <property type="entry name" value="P-loop_NTPase"/>
</dbReference>